<dbReference type="PANTHER" id="PTHR47190">
    <property type="entry name" value="DEHYDROGENASE, PUTATIVE-RELATED"/>
    <property type="match status" value="1"/>
</dbReference>
<name>A0A9P4LJS0_9PLEO</name>
<evidence type="ECO:0000259" key="2">
    <source>
        <dbReference type="Pfam" id="PF00732"/>
    </source>
</evidence>
<comment type="similarity">
    <text evidence="1">Belongs to the GMC oxidoreductase family.</text>
</comment>
<dbReference type="EMBL" id="ML978235">
    <property type="protein sequence ID" value="KAF2026897.1"/>
    <property type="molecule type" value="Genomic_DNA"/>
</dbReference>
<dbReference type="InterPro" id="IPR053208">
    <property type="entry name" value="GMC_Oxidoreductase_CD"/>
</dbReference>
<comment type="caution">
    <text evidence="4">The sequence shown here is derived from an EMBL/GenBank/DDBJ whole genome shotgun (WGS) entry which is preliminary data.</text>
</comment>
<dbReference type="Proteomes" id="UP000799777">
    <property type="component" value="Unassembled WGS sequence"/>
</dbReference>
<dbReference type="SUPFAM" id="SSF51905">
    <property type="entry name" value="FAD/NAD(P)-binding domain"/>
    <property type="match status" value="1"/>
</dbReference>
<evidence type="ECO:0000313" key="4">
    <source>
        <dbReference type="EMBL" id="KAF2026897.1"/>
    </source>
</evidence>
<dbReference type="Pfam" id="PF00732">
    <property type="entry name" value="GMC_oxred_N"/>
    <property type="match status" value="1"/>
</dbReference>
<dbReference type="GO" id="GO:0050660">
    <property type="term" value="F:flavin adenine dinucleotide binding"/>
    <property type="evidence" value="ECO:0007669"/>
    <property type="project" value="InterPro"/>
</dbReference>
<protein>
    <submittedName>
        <fullName evidence="4">FAD-linked reductase</fullName>
    </submittedName>
</protein>
<proteinExistence type="inferred from homology"/>
<feature type="domain" description="Glucose-methanol-choline oxidoreductase N-terminal" evidence="2">
    <location>
        <begin position="114"/>
        <end position="315"/>
    </location>
</feature>
<accession>A0A9P4LJS0</accession>
<dbReference type="GO" id="GO:0016614">
    <property type="term" value="F:oxidoreductase activity, acting on CH-OH group of donors"/>
    <property type="evidence" value="ECO:0007669"/>
    <property type="project" value="InterPro"/>
</dbReference>
<evidence type="ECO:0000313" key="5">
    <source>
        <dbReference type="Proteomes" id="UP000799777"/>
    </source>
</evidence>
<organism evidence="4 5">
    <name type="scientific">Setomelanomma holmii</name>
    <dbReference type="NCBI Taxonomy" id="210430"/>
    <lineage>
        <taxon>Eukaryota</taxon>
        <taxon>Fungi</taxon>
        <taxon>Dikarya</taxon>
        <taxon>Ascomycota</taxon>
        <taxon>Pezizomycotina</taxon>
        <taxon>Dothideomycetes</taxon>
        <taxon>Pleosporomycetidae</taxon>
        <taxon>Pleosporales</taxon>
        <taxon>Pleosporineae</taxon>
        <taxon>Phaeosphaeriaceae</taxon>
        <taxon>Setomelanomma</taxon>
    </lineage>
</organism>
<dbReference type="PIRSF" id="PIRSF000137">
    <property type="entry name" value="Alcohol_oxidase"/>
    <property type="match status" value="1"/>
</dbReference>
<dbReference type="PANTHER" id="PTHR47190:SF2">
    <property type="entry name" value="CELLOBIOSE DEHYDROGENASE (AFU_ORTHOLOGUE AFUA_2G17620)"/>
    <property type="match status" value="1"/>
</dbReference>
<sequence>MNGLSISIATATLVSRAAYAQTSANQNYTAFTFNVTYDYFIIGSGAGDIPVADRLSEAGHSALLIEKEPPSRQPKWLEGTNLTRFEVPGLFNQIWADPASVACDDLNVMTEWELGGGVAVNFVLWWKPHRLDWDVNFPAGWTSSDMQKHVERVWERLPGTSIPSQDGKLYLQQGFDTKNHTYGHSTFILEHAERHGPLATYLVTAAKRKNFHLWTNRNARRLNRTGGHVTGVELECSKGGSAGPGYASRINVTPGTGRVIVSAGTFGSAKLLMRSGIGPADQLKIVNNSATDGPTMISSNQWINLPVGYNVNDHVDTDIQIAHQDIPIAKDTEAYLANRTDILAQVAPNLGPMFWQQILGSDGVVRHIISITQYLGIGTTSRSRMAITPALTTRISIAPYLRDQHEKEAVVQGIEYIRGVLSQIQNLTWIAPSANQTTTAFVNSIPATPGSRGSNHWTGSCKIGADDGRAGWKAVLDLDTKVYGTDNLFVVDASIFRV</sequence>
<feature type="domain" description="Glucose-methanol-choline oxidoreductase C-terminal" evidence="3">
    <location>
        <begin position="381"/>
        <end position="496"/>
    </location>
</feature>
<dbReference type="InterPro" id="IPR000172">
    <property type="entry name" value="GMC_OxRdtase_N"/>
</dbReference>
<gene>
    <name evidence="4" type="ORF">EK21DRAFT_102960</name>
</gene>
<reference evidence="4" key="1">
    <citation type="journal article" date="2020" name="Stud. Mycol.">
        <title>101 Dothideomycetes genomes: a test case for predicting lifestyles and emergence of pathogens.</title>
        <authorList>
            <person name="Haridas S."/>
            <person name="Albert R."/>
            <person name="Binder M."/>
            <person name="Bloem J."/>
            <person name="Labutti K."/>
            <person name="Salamov A."/>
            <person name="Andreopoulos B."/>
            <person name="Baker S."/>
            <person name="Barry K."/>
            <person name="Bills G."/>
            <person name="Bluhm B."/>
            <person name="Cannon C."/>
            <person name="Castanera R."/>
            <person name="Culley D."/>
            <person name="Daum C."/>
            <person name="Ezra D."/>
            <person name="Gonzalez J."/>
            <person name="Henrissat B."/>
            <person name="Kuo A."/>
            <person name="Liang C."/>
            <person name="Lipzen A."/>
            <person name="Lutzoni F."/>
            <person name="Magnuson J."/>
            <person name="Mondo S."/>
            <person name="Nolan M."/>
            <person name="Ohm R."/>
            <person name="Pangilinan J."/>
            <person name="Park H.-J."/>
            <person name="Ramirez L."/>
            <person name="Alfaro M."/>
            <person name="Sun H."/>
            <person name="Tritt A."/>
            <person name="Yoshinaga Y."/>
            <person name="Zwiers L.-H."/>
            <person name="Turgeon B."/>
            <person name="Goodwin S."/>
            <person name="Spatafora J."/>
            <person name="Crous P."/>
            <person name="Grigoriev I."/>
        </authorList>
    </citation>
    <scope>NUCLEOTIDE SEQUENCE</scope>
    <source>
        <strain evidence="4">CBS 110217</strain>
    </source>
</reference>
<dbReference type="InterPro" id="IPR007867">
    <property type="entry name" value="GMC_OxRtase_C"/>
</dbReference>
<dbReference type="Gene3D" id="3.30.410.10">
    <property type="entry name" value="Cholesterol Oxidase, domain 2"/>
    <property type="match status" value="1"/>
</dbReference>
<evidence type="ECO:0000256" key="1">
    <source>
        <dbReference type="ARBA" id="ARBA00010790"/>
    </source>
</evidence>
<dbReference type="InterPro" id="IPR012132">
    <property type="entry name" value="GMC_OxRdtase"/>
</dbReference>
<dbReference type="Pfam" id="PF05199">
    <property type="entry name" value="GMC_oxred_C"/>
    <property type="match status" value="1"/>
</dbReference>
<dbReference type="InterPro" id="IPR036188">
    <property type="entry name" value="FAD/NAD-bd_sf"/>
</dbReference>
<evidence type="ECO:0000259" key="3">
    <source>
        <dbReference type="Pfam" id="PF05199"/>
    </source>
</evidence>
<dbReference type="Gene3D" id="3.50.50.60">
    <property type="entry name" value="FAD/NAD(P)-binding domain"/>
    <property type="match status" value="1"/>
</dbReference>
<dbReference type="AlphaFoldDB" id="A0A9P4LJS0"/>
<dbReference type="OrthoDB" id="413885at2759"/>
<keyword evidence="5" id="KW-1185">Reference proteome</keyword>
<dbReference type="SUPFAM" id="SSF54373">
    <property type="entry name" value="FAD-linked reductases, C-terminal domain"/>
    <property type="match status" value="1"/>
</dbReference>